<feature type="compositionally biased region" description="Low complexity" evidence="2">
    <location>
        <begin position="312"/>
        <end position="331"/>
    </location>
</feature>
<evidence type="ECO:0000313" key="5">
    <source>
        <dbReference type="Proteomes" id="UP000654075"/>
    </source>
</evidence>
<dbReference type="EMBL" id="CAJNNV010025877">
    <property type="protein sequence ID" value="CAE8616436.1"/>
    <property type="molecule type" value="Genomic_DNA"/>
</dbReference>
<evidence type="ECO:0008006" key="6">
    <source>
        <dbReference type="Google" id="ProtNLM"/>
    </source>
</evidence>
<name>A0A813FVY4_POLGL</name>
<organism evidence="3 5">
    <name type="scientific">Polarella glacialis</name>
    <name type="common">Dinoflagellate</name>
    <dbReference type="NCBI Taxonomy" id="89957"/>
    <lineage>
        <taxon>Eukaryota</taxon>
        <taxon>Sar</taxon>
        <taxon>Alveolata</taxon>
        <taxon>Dinophyceae</taxon>
        <taxon>Suessiales</taxon>
        <taxon>Suessiaceae</taxon>
        <taxon>Polarella</taxon>
    </lineage>
</organism>
<dbReference type="Proteomes" id="UP000626109">
    <property type="component" value="Unassembled WGS sequence"/>
</dbReference>
<keyword evidence="5" id="KW-1185">Reference proteome</keyword>
<gene>
    <name evidence="3" type="ORF">PGLA1383_LOCUS34126</name>
    <name evidence="4" type="ORF">PGLA2088_LOCUS24278</name>
</gene>
<sequence>MLIPSSETGRACSSPSLGNRKPCNSTRFIRIEDPTRCGAVQPFSQSIVQLLQHADFQVEASANSDEPELWDPHLGDLLCHLGAKMMTEAQMKELKVQELALFEAKLLEAKEHTIKHLSREMAQIQNMIREGRERVQQEAAAAVAARVAELEAETACEVLLESASDQQQEGVDKSTACTEFQGAPLPLEEPAPEPVEQSAAHAPAPLSPSEVLNLQPLCTKPPRRKRVIQRALIYQDTVPFPGPAQPPQLPPPRETGPTYKKLTAGMVVLERLSEEQLRQRAMALGMDSRGPKRQLVTTILGEIQKHQQCGNRSCSRSSAQPQAAARKAASYAASARQLRAPFCQRRP</sequence>
<dbReference type="AlphaFoldDB" id="A0A813FVY4"/>
<feature type="region of interest" description="Disordered" evidence="2">
    <location>
        <begin position="183"/>
        <end position="208"/>
    </location>
</feature>
<reference evidence="3" key="1">
    <citation type="submission" date="2021-02" db="EMBL/GenBank/DDBJ databases">
        <authorList>
            <person name="Dougan E. K."/>
            <person name="Rhodes N."/>
            <person name="Thang M."/>
            <person name="Chan C."/>
        </authorList>
    </citation>
    <scope>NUCLEOTIDE SEQUENCE</scope>
</reference>
<evidence type="ECO:0000256" key="1">
    <source>
        <dbReference type="SAM" id="Coils"/>
    </source>
</evidence>
<evidence type="ECO:0000313" key="3">
    <source>
        <dbReference type="EMBL" id="CAE8616436.1"/>
    </source>
</evidence>
<keyword evidence="1" id="KW-0175">Coiled coil</keyword>
<protein>
    <recommendedName>
        <fullName evidence="6">SAP domain-containing protein</fullName>
    </recommendedName>
</protein>
<accession>A0A813FVY4</accession>
<dbReference type="Proteomes" id="UP000654075">
    <property type="component" value="Unassembled WGS sequence"/>
</dbReference>
<feature type="coiled-coil region" evidence="1">
    <location>
        <begin position="107"/>
        <end position="134"/>
    </location>
</feature>
<proteinExistence type="predicted"/>
<evidence type="ECO:0000256" key="2">
    <source>
        <dbReference type="SAM" id="MobiDB-lite"/>
    </source>
</evidence>
<comment type="caution">
    <text evidence="3">The sequence shown here is derived from an EMBL/GenBank/DDBJ whole genome shotgun (WGS) entry which is preliminary data.</text>
</comment>
<dbReference type="EMBL" id="CAJNNW010026408">
    <property type="protein sequence ID" value="CAE8685059.1"/>
    <property type="molecule type" value="Genomic_DNA"/>
</dbReference>
<feature type="region of interest" description="Disordered" evidence="2">
    <location>
        <begin position="309"/>
        <end position="331"/>
    </location>
</feature>
<evidence type="ECO:0000313" key="4">
    <source>
        <dbReference type="EMBL" id="CAE8685059.1"/>
    </source>
</evidence>
<feature type="compositionally biased region" description="Low complexity" evidence="2">
    <location>
        <begin position="198"/>
        <end position="208"/>
    </location>
</feature>